<feature type="region of interest" description="Disordered" evidence="1">
    <location>
        <begin position="32"/>
        <end position="52"/>
    </location>
</feature>
<sequence>MARRDDPCTVAAMRADVTGVVTAGAVTVTSGARTGANGTRLRPPPKPALRPLVTGGFAFVTHPMRRAR</sequence>
<name>A0ABN0UES8_9GAMM</name>
<keyword evidence="3" id="KW-1185">Reference proteome</keyword>
<accession>A0ABN0UES8</accession>
<evidence type="ECO:0000256" key="1">
    <source>
        <dbReference type="SAM" id="MobiDB-lite"/>
    </source>
</evidence>
<organism evidence="2 3">
    <name type="scientific">Rhodanobacter caeni</name>
    <dbReference type="NCBI Taxonomy" id="657654"/>
    <lineage>
        <taxon>Bacteria</taxon>
        <taxon>Pseudomonadati</taxon>
        <taxon>Pseudomonadota</taxon>
        <taxon>Gammaproteobacteria</taxon>
        <taxon>Lysobacterales</taxon>
        <taxon>Rhodanobacteraceae</taxon>
        <taxon>Rhodanobacter</taxon>
    </lineage>
</organism>
<reference evidence="2 3" key="1">
    <citation type="journal article" date="2019" name="Int. J. Syst. Evol. Microbiol.">
        <title>The Global Catalogue of Microorganisms (GCM) 10K type strain sequencing project: providing services to taxonomists for standard genome sequencing and annotation.</title>
        <authorList>
            <consortium name="The Broad Institute Genomics Platform"/>
            <consortium name="The Broad Institute Genome Sequencing Center for Infectious Disease"/>
            <person name="Wu L."/>
            <person name="Ma J."/>
        </authorList>
    </citation>
    <scope>NUCLEOTIDE SEQUENCE [LARGE SCALE GENOMIC DNA]</scope>
    <source>
        <strain evidence="2 3">JCM 16242</strain>
    </source>
</reference>
<evidence type="ECO:0000313" key="3">
    <source>
        <dbReference type="Proteomes" id="UP001500657"/>
    </source>
</evidence>
<gene>
    <name evidence="2" type="ORF">GCM10009126_12150</name>
</gene>
<comment type="caution">
    <text evidence="2">The sequence shown here is derived from an EMBL/GenBank/DDBJ whole genome shotgun (WGS) entry which is preliminary data.</text>
</comment>
<proteinExistence type="predicted"/>
<evidence type="ECO:0000313" key="2">
    <source>
        <dbReference type="EMBL" id="GAA0248222.1"/>
    </source>
</evidence>
<dbReference type="EMBL" id="BAAAFO010000002">
    <property type="protein sequence ID" value="GAA0248222.1"/>
    <property type="molecule type" value="Genomic_DNA"/>
</dbReference>
<dbReference type="Proteomes" id="UP001500657">
    <property type="component" value="Unassembled WGS sequence"/>
</dbReference>
<protein>
    <submittedName>
        <fullName evidence="2">Uncharacterized protein</fullName>
    </submittedName>
</protein>